<dbReference type="InterPro" id="IPR050661">
    <property type="entry name" value="BglG_antiterminators"/>
</dbReference>
<evidence type="ECO:0000256" key="5">
    <source>
        <dbReference type="ARBA" id="ARBA00023163"/>
    </source>
</evidence>
<evidence type="ECO:0000256" key="4">
    <source>
        <dbReference type="ARBA" id="ARBA00023159"/>
    </source>
</evidence>
<dbReference type="InterPro" id="IPR002178">
    <property type="entry name" value="PTS_EIIA_type-2_dom"/>
</dbReference>
<keyword evidence="4" id="KW-0010">Activator</keyword>
<evidence type="ECO:0000313" key="9">
    <source>
        <dbReference type="EMBL" id="MDV2911088.1"/>
    </source>
</evidence>
<feature type="domain" description="PRD" evidence="8">
    <location>
        <begin position="304"/>
        <end position="411"/>
    </location>
</feature>
<evidence type="ECO:0000259" key="6">
    <source>
        <dbReference type="PROSITE" id="PS51094"/>
    </source>
</evidence>
<name>A0AAW8YMN7_PEDAC</name>
<dbReference type="PROSITE" id="PS51099">
    <property type="entry name" value="PTS_EIIB_TYPE_2"/>
    <property type="match status" value="1"/>
</dbReference>
<reference evidence="9" key="2">
    <citation type="submission" date="2023-10" db="EMBL/GenBank/DDBJ databases">
        <authorList>
            <person name="Khurajog B."/>
        </authorList>
    </citation>
    <scope>NUCLEOTIDE SEQUENCE</scope>
    <source>
        <strain evidence="9">BF14</strain>
    </source>
</reference>
<dbReference type="SUPFAM" id="SSF52794">
    <property type="entry name" value="PTS system IIB component-like"/>
    <property type="match status" value="1"/>
</dbReference>
<dbReference type="CDD" id="cd00211">
    <property type="entry name" value="PTS_IIA_fru"/>
    <property type="match status" value="1"/>
</dbReference>
<keyword evidence="1" id="KW-0808">Transferase</keyword>
<dbReference type="InterPro" id="IPR036634">
    <property type="entry name" value="PRD_sf"/>
</dbReference>
<dbReference type="RefSeq" id="WP_004165657.1">
    <property type="nucleotide sequence ID" value="NZ_CABKNE010000001.1"/>
</dbReference>
<feature type="domain" description="PTS EIIA type-2" evidence="6">
    <location>
        <begin position="558"/>
        <end position="701"/>
    </location>
</feature>
<dbReference type="CDD" id="cd05568">
    <property type="entry name" value="PTS_IIB_bgl_like"/>
    <property type="match status" value="1"/>
</dbReference>
<dbReference type="InterPro" id="IPR007737">
    <property type="entry name" value="Mga_HTH"/>
</dbReference>
<dbReference type="PANTHER" id="PTHR30185:SF9">
    <property type="entry name" value="MANNITOL-SPECIFIC PHOSPHOTRANSFERASE ENZYME IIA COMPONENT"/>
    <property type="match status" value="1"/>
</dbReference>
<evidence type="ECO:0000313" key="10">
    <source>
        <dbReference type="Proteomes" id="UP001280415"/>
    </source>
</evidence>
<dbReference type="GO" id="GO:0009401">
    <property type="term" value="P:phosphoenolpyruvate-dependent sugar phosphotransferase system"/>
    <property type="evidence" value="ECO:0007669"/>
    <property type="project" value="InterPro"/>
</dbReference>
<proteinExistence type="predicted"/>
<dbReference type="AlphaFoldDB" id="A0AAW8YMN7"/>
<dbReference type="InterPro" id="IPR016152">
    <property type="entry name" value="PTrfase/Anion_transptr"/>
</dbReference>
<protein>
    <submittedName>
        <fullName evidence="9">PTS sugar transporter subunit IIA</fullName>
    </submittedName>
</protein>
<dbReference type="Gene3D" id="1.10.1790.10">
    <property type="entry name" value="PRD domain"/>
    <property type="match status" value="1"/>
</dbReference>
<dbReference type="Pfam" id="PF05043">
    <property type="entry name" value="Mga"/>
    <property type="match status" value="1"/>
</dbReference>
<dbReference type="InterPro" id="IPR013011">
    <property type="entry name" value="PTS_EIIB_2"/>
</dbReference>
<sequence length="704" mass="80523">MGEYMLELNNSETKVLEALLKNNVLYSIKDLATETKLSNRAIYYNVANLSKKLMVNNIEPPRNIRGRGYYLPEESKRLLKNNYYSDKLLILDAHSRRIFLIFLMLTESSFNTLAKMAEILEVSRNTIVHDQKIITVFLKKYHLTVIGNRKGHFISGNEVDIRYFLQNNSVKIATVLAEVSKQKGDFDEIRSIMNLRSVIESWLESIEQRSFLNFTDDGKKHLENFYMLVLNRILRGHILQSGEMFTSGMDYHHLRKQNEFMMAKELLTKLGLDLRAKYEEEIYFLESMLLGTPKNEIGFSGESDVKNTLKKVTKEIVDNFKKLSGMNSNNESQLLNDLYTHLVSTFYRVKYNHQYRDGLVTQIKGKYFNVYTYTKMSLQPFEKLNVGHLNENEISLIAIYFGSQMVRQAKQGTVLLVCSAGLGTSRLLKEEILAHFPDVNVIGPITKSEYNNIQTDDYPLIITTTPLNSQPSNKVILLSPILTQRDLILLQKLFVERGILQTNSKFNENKFAALMDVINDTAIIRDPVKLSEGIKEILATDTEKRQKIIKNTYPKLSELITKDTTSFVDGQELNWQAAIELAAKPLSKNNQISHTYVEAMINNVIQNGPYINIGRMVAFAHAKTEDGVNSLGMSLLHLKEPISLVDKQHPIKLVFVLAAVDQESHVNAMAELAALLRDEEKLDRLLDAKNFEEIAQIIRSVENS</sequence>
<gene>
    <name evidence="9" type="ORF">R0H03_04300</name>
</gene>
<feature type="domain" description="PTS EIIB type-2" evidence="7">
    <location>
        <begin position="412"/>
        <end position="502"/>
    </location>
</feature>
<accession>A0AAW8YMN7</accession>
<dbReference type="SUPFAM" id="SSF55804">
    <property type="entry name" value="Phoshotransferase/anion transport protein"/>
    <property type="match status" value="1"/>
</dbReference>
<dbReference type="PANTHER" id="PTHR30185">
    <property type="entry name" value="CRYPTIC BETA-GLUCOSIDE BGL OPERON ANTITERMINATOR"/>
    <property type="match status" value="1"/>
</dbReference>
<dbReference type="Pfam" id="PF00874">
    <property type="entry name" value="PRD"/>
    <property type="match status" value="1"/>
</dbReference>
<dbReference type="Proteomes" id="UP001280415">
    <property type="component" value="Unassembled WGS sequence"/>
</dbReference>
<keyword evidence="2" id="KW-0677">Repeat</keyword>
<evidence type="ECO:0000256" key="3">
    <source>
        <dbReference type="ARBA" id="ARBA00023015"/>
    </source>
</evidence>
<dbReference type="Gene3D" id="3.40.930.10">
    <property type="entry name" value="Mannitol-specific EII, Chain A"/>
    <property type="match status" value="1"/>
</dbReference>
<dbReference type="SUPFAM" id="SSF63520">
    <property type="entry name" value="PTS-regulatory domain, PRD"/>
    <property type="match status" value="1"/>
</dbReference>
<organism evidence="9 10">
    <name type="scientific">Pediococcus acidilactici</name>
    <dbReference type="NCBI Taxonomy" id="1254"/>
    <lineage>
        <taxon>Bacteria</taxon>
        <taxon>Bacillati</taxon>
        <taxon>Bacillota</taxon>
        <taxon>Bacilli</taxon>
        <taxon>Lactobacillales</taxon>
        <taxon>Lactobacillaceae</taxon>
        <taxon>Pediococcus</taxon>
        <taxon>Pediococcus acidilactici group</taxon>
    </lineage>
</organism>
<keyword evidence="3" id="KW-0805">Transcription regulation</keyword>
<keyword evidence="9" id="KW-0813">Transport</keyword>
<dbReference type="InterPro" id="IPR011608">
    <property type="entry name" value="PRD"/>
</dbReference>
<dbReference type="EMBL" id="JAWJAX010000003">
    <property type="protein sequence ID" value="MDV2911088.1"/>
    <property type="molecule type" value="Genomic_DNA"/>
</dbReference>
<dbReference type="PROSITE" id="PS51094">
    <property type="entry name" value="PTS_EIIA_TYPE_2"/>
    <property type="match status" value="1"/>
</dbReference>
<evidence type="ECO:0000256" key="2">
    <source>
        <dbReference type="ARBA" id="ARBA00022737"/>
    </source>
</evidence>
<dbReference type="InterPro" id="IPR036095">
    <property type="entry name" value="PTS_EIIB-like_sf"/>
</dbReference>
<dbReference type="GO" id="GO:0008982">
    <property type="term" value="F:protein-N(PI)-phosphohistidine-sugar phosphotransferase activity"/>
    <property type="evidence" value="ECO:0007669"/>
    <property type="project" value="InterPro"/>
</dbReference>
<dbReference type="Gene3D" id="3.40.50.2300">
    <property type="match status" value="1"/>
</dbReference>
<keyword evidence="9" id="KW-0762">Sugar transport</keyword>
<evidence type="ECO:0000259" key="7">
    <source>
        <dbReference type="PROSITE" id="PS51099"/>
    </source>
</evidence>
<keyword evidence="5" id="KW-0804">Transcription</keyword>
<evidence type="ECO:0000259" key="8">
    <source>
        <dbReference type="PROSITE" id="PS51372"/>
    </source>
</evidence>
<dbReference type="Pfam" id="PF00359">
    <property type="entry name" value="PTS_EIIA_2"/>
    <property type="match status" value="1"/>
</dbReference>
<dbReference type="GO" id="GO:0006355">
    <property type="term" value="P:regulation of DNA-templated transcription"/>
    <property type="evidence" value="ECO:0007669"/>
    <property type="project" value="InterPro"/>
</dbReference>
<dbReference type="PROSITE" id="PS51372">
    <property type="entry name" value="PRD_2"/>
    <property type="match status" value="1"/>
</dbReference>
<comment type="caution">
    <text evidence="9">The sequence shown here is derived from an EMBL/GenBank/DDBJ whole genome shotgun (WGS) entry which is preliminary data.</text>
</comment>
<reference evidence="9" key="1">
    <citation type="journal article" date="2023" name="PeerJ">
        <title>Selection and evaluation of lactic acid bacteria from chicken feces in Thailand as potential probiotics.</title>
        <authorList>
            <person name="Khurajog B."/>
            <person name="Disastra Y."/>
            <person name="Lawwyne L.D."/>
            <person name="Sirichokchatchawan W."/>
            <person name="Niyomtham W."/>
            <person name="Yindee J."/>
            <person name="Hampson D.J."/>
            <person name="Prapasarakul N."/>
        </authorList>
    </citation>
    <scope>NUCLEOTIDE SEQUENCE</scope>
    <source>
        <strain evidence="9">BF14</strain>
    </source>
</reference>
<evidence type="ECO:0000256" key="1">
    <source>
        <dbReference type="ARBA" id="ARBA00022679"/>
    </source>
</evidence>